<dbReference type="Pfam" id="PF00550">
    <property type="entry name" value="PP-binding"/>
    <property type="match status" value="1"/>
</dbReference>
<dbReference type="SUPFAM" id="SSF56801">
    <property type="entry name" value="Acetyl-CoA synthetase-like"/>
    <property type="match status" value="2"/>
</dbReference>
<dbReference type="GO" id="GO:0003824">
    <property type="term" value="F:catalytic activity"/>
    <property type="evidence" value="ECO:0007669"/>
    <property type="project" value="InterPro"/>
</dbReference>
<dbReference type="Pfam" id="PF00668">
    <property type="entry name" value="Condensation"/>
    <property type="match status" value="2"/>
</dbReference>
<keyword evidence="3" id="KW-0597">Phosphoprotein</keyword>
<evidence type="ECO:0000256" key="3">
    <source>
        <dbReference type="ARBA" id="ARBA00022553"/>
    </source>
</evidence>
<feature type="region of interest" description="Disordered" evidence="4">
    <location>
        <begin position="188"/>
        <end position="233"/>
    </location>
</feature>
<organism evidence="6 7">
    <name type="scientific">Nocardiopsis eucommiae</name>
    <dbReference type="NCBI Taxonomy" id="2831970"/>
    <lineage>
        <taxon>Bacteria</taxon>
        <taxon>Bacillati</taxon>
        <taxon>Actinomycetota</taxon>
        <taxon>Actinomycetes</taxon>
        <taxon>Streptosporangiales</taxon>
        <taxon>Nocardiopsidaceae</taxon>
        <taxon>Nocardiopsis</taxon>
    </lineage>
</organism>
<feature type="compositionally biased region" description="Low complexity" evidence="4">
    <location>
        <begin position="314"/>
        <end position="337"/>
    </location>
</feature>
<feature type="compositionally biased region" description="Polar residues" evidence="4">
    <location>
        <begin position="1268"/>
        <end position="1284"/>
    </location>
</feature>
<dbReference type="InterPro" id="IPR036736">
    <property type="entry name" value="ACP-like_sf"/>
</dbReference>
<protein>
    <submittedName>
        <fullName evidence="6">Amino acid adenylation domain-containing protein</fullName>
    </submittedName>
</protein>
<feature type="compositionally biased region" description="Low complexity" evidence="4">
    <location>
        <begin position="1349"/>
        <end position="1369"/>
    </location>
</feature>
<feature type="compositionally biased region" description="Low complexity" evidence="4">
    <location>
        <begin position="1248"/>
        <end position="1267"/>
    </location>
</feature>
<feature type="compositionally biased region" description="Low complexity" evidence="4">
    <location>
        <begin position="1231"/>
        <end position="1240"/>
    </location>
</feature>
<feature type="region of interest" description="Disordered" evidence="4">
    <location>
        <begin position="1131"/>
        <end position="1419"/>
    </location>
</feature>
<dbReference type="InterPro" id="IPR010071">
    <property type="entry name" value="AA_adenyl_dom"/>
</dbReference>
<dbReference type="Gene3D" id="3.30.559.10">
    <property type="entry name" value="Chloramphenicol acetyltransferase-like domain"/>
    <property type="match status" value="2"/>
</dbReference>
<feature type="region of interest" description="Disordered" evidence="4">
    <location>
        <begin position="299"/>
        <end position="337"/>
    </location>
</feature>
<dbReference type="GO" id="GO:0044550">
    <property type="term" value="P:secondary metabolite biosynthetic process"/>
    <property type="evidence" value="ECO:0007669"/>
    <property type="project" value="UniProtKB-ARBA"/>
</dbReference>
<evidence type="ECO:0000313" key="6">
    <source>
        <dbReference type="EMBL" id="QVJ01857.1"/>
    </source>
</evidence>
<evidence type="ECO:0000256" key="1">
    <source>
        <dbReference type="ARBA" id="ARBA00001957"/>
    </source>
</evidence>
<dbReference type="KEGG" id="nec:KGD82_02325"/>
<dbReference type="Proteomes" id="UP000682416">
    <property type="component" value="Chromosome"/>
</dbReference>
<evidence type="ECO:0000256" key="4">
    <source>
        <dbReference type="SAM" id="MobiDB-lite"/>
    </source>
</evidence>
<dbReference type="FunFam" id="3.40.50.980:FF:000001">
    <property type="entry name" value="Non-ribosomal peptide synthetase"/>
    <property type="match status" value="1"/>
</dbReference>
<dbReference type="GO" id="GO:0008610">
    <property type="term" value="P:lipid biosynthetic process"/>
    <property type="evidence" value="ECO:0007669"/>
    <property type="project" value="UniProtKB-ARBA"/>
</dbReference>
<dbReference type="Pfam" id="PF13193">
    <property type="entry name" value="AMP-binding_C"/>
    <property type="match status" value="1"/>
</dbReference>
<dbReference type="InterPro" id="IPR023213">
    <property type="entry name" value="CAT-like_dom_sf"/>
</dbReference>
<gene>
    <name evidence="6" type="ORF">KGD82_02325</name>
</gene>
<keyword evidence="7" id="KW-1185">Reference proteome</keyword>
<feature type="compositionally biased region" description="Low complexity" evidence="4">
    <location>
        <begin position="1160"/>
        <end position="1171"/>
    </location>
</feature>
<evidence type="ECO:0000256" key="2">
    <source>
        <dbReference type="ARBA" id="ARBA00022450"/>
    </source>
</evidence>
<dbReference type="Gene3D" id="3.40.50.980">
    <property type="match status" value="2"/>
</dbReference>
<dbReference type="FunFam" id="1.10.1200.10:FF:000016">
    <property type="entry name" value="Non-ribosomal peptide synthase"/>
    <property type="match status" value="1"/>
</dbReference>
<dbReference type="InterPro" id="IPR001242">
    <property type="entry name" value="Condensation_dom"/>
</dbReference>
<dbReference type="InterPro" id="IPR020806">
    <property type="entry name" value="PKS_PP-bd"/>
</dbReference>
<dbReference type="GO" id="GO:0005737">
    <property type="term" value="C:cytoplasm"/>
    <property type="evidence" value="ECO:0007669"/>
    <property type="project" value="TreeGrafter"/>
</dbReference>
<dbReference type="PROSITE" id="PS50075">
    <property type="entry name" value="CARRIER"/>
    <property type="match status" value="1"/>
</dbReference>
<dbReference type="InterPro" id="IPR009081">
    <property type="entry name" value="PP-bd_ACP"/>
</dbReference>
<proteinExistence type="predicted"/>
<evidence type="ECO:0000313" key="7">
    <source>
        <dbReference type="Proteomes" id="UP000682416"/>
    </source>
</evidence>
<dbReference type="GO" id="GO:0043041">
    <property type="term" value="P:amino acid activation for nonribosomal peptide biosynthetic process"/>
    <property type="evidence" value="ECO:0007669"/>
    <property type="project" value="TreeGrafter"/>
</dbReference>
<dbReference type="SUPFAM" id="SSF52777">
    <property type="entry name" value="CoA-dependent acyltransferases"/>
    <property type="match status" value="2"/>
</dbReference>
<feature type="compositionally biased region" description="Low complexity" evidence="4">
    <location>
        <begin position="1379"/>
        <end position="1404"/>
    </location>
</feature>
<dbReference type="PROSITE" id="PS00455">
    <property type="entry name" value="AMP_BINDING"/>
    <property type="match status" value="1"/>
</dbReference>
<accession>A0A975LAX9</accession>
<dbReference type="PANTHER" id="PTHR45527">
    <property type="entry name" value="NONRIBOSOMAL PEPTIDE SYNTHETASE"/>
    <property type="match status" value="1"/>
</dbReference>
<dbReference type="Pfam" id="PF00501">
    <property type="entry name" value="AMP-binding"/>
    <property type="match status" value="1"/>
</dbReference>
<dbReference type="Gene3D" id="3.30.300.30">
    <property type="match status" value="2"/>
</dbReference>
<dbReference type="CDD" id="cd05930">
    <property type="entry name" value="A_NRPS"/>
    <property type="match status" value="1"/>
</dbReference>
<reference evidence="6" key="1">
    <citation type="submission" date="2021-05" db="EMBL/GenBank/DDBJ databases">
        <authorList>
            <person name="Kaiqin L."/>
            <person name="Jian G."/>
        </authorList>
    </citation>
    <scope>NUCLEOTIDE SEQUENCE</scope>
    <source>
        <strain evidence="6">HDS5</strain>
    </source>
</reference>
<dbReference type="InterPro" id="IPR025110">
    <property type="entry name" value="AMP-bd_C"/>
</dbReference>
<dbReference type="Gene3D" id="2.30.38.10">
    <property type="entry name" value="Luciferase, Domain 3"/>
    <property type="match status" value="1"/>
</dbReference>
<dbReference type="PANTHER" id="PTHR45527:SF1">
    <property type="entry name" value="FATTY ACID SYNTHASE"/>
    <property type="match status" value="1"/>
</dbReference>
<dbReference type="PROSITE" id="PS00012">
    <property type="entry name" value="PHOSPHOPANTETHEINE"/>
    <property type="match status" value="1"/>
</dbReference>
<name>A0A975LAX9_9ACTN</name>
<comment type="cofactor">
    <cofactor evidence="1">
        <name>pantetheine 4'-phosphate</name>
        <dbReference type="ChEBI" id="CHEBI:47942"/>
    </cofactor>
</comment>
<dbReference type="FunFam" id="3.30.300.30:FF:000010">
    <property type="entry name" value="Enterobactin synthetase component F"/>
    <property type="match status" value="1"/>
</dbReference>
<dbReference type="EMBL" id="CP074402">
    <property type="protein sequence ID" value="QVJ01857.1"/>
    <property type="molecule type" value="Genomic_DNA"/>
</dbReference>
<dbReference type="InterPro" id="IPR000873">
    <property type="entry name" value="AMP-dep_synth/lig_dom"/>
</dbReference>
<dbReference type="NCBIfam" id="TIGR01733">
    <property type="entry name" value="AA-adenyl-dom"/>
    <property type="match status" value="1"/>
</dbReference>
<dbReference type="FunFam" id="3.40.50.12780:FF:000012">
    <property type="entry name" value="Non-ribosomal peptide synthetase"/>
    <property type="match status" value="1"/>
</dbReference>
<dbReference type="FunFam" id="2.30.38.10:FF:000001">
    <property type="entry name" value="Non-ribosomal peptide synthetase PvdI"/>
    <property type="match status" value="1"/>
</dbReference>
<dbReference type="SUPFAM" id="SSF47336">
    <property type="entry name" value="ACP-like"/>
    <property type="match status" value="1"/>
</dbReference>
<sequence length="1419" mass="150418">MLPGVVMVLPELPLTPNGKLDRAALPEPEAVTGGGRGPRNHDETVLCELFAKVLEVPEVGIDDDFFALGGHSLLAVRLVARIRHTVGAEVSVRTLFEAPTVAGLAAALGTGRRSRPPLRPTPRPARIPLSFAQRRLWFLNRLDPSAALYNLPMAVRITGELDTEALRGALDDVSARHESLRTVFPDIDGEPLQHVLPPRRSPRAARASRSPPRRNCDAPWPARRGGASTWPSRHPCGATCSGWGVSTSCCWSCTTSPGTDGRPPPGAGPLHGLHRPCARHRAPRPRPAGAVRGLHALAARGPGRRRRPRERDPAQPGRLGAAAVRRPGRGAAALRQAPSRHGLPALREHGVEIGADLHERLLRLARSTSTSLFMVLQAGLAALHTRLGAGDDIVIGSPVAGRTDPALDDLVGFFVNTLPLRTDTSGNPTFTDLLARVRDADLDAFDDQEVPFEQIVERLNPSRALGRHPLFQTALTLQNNETPTMELSGLDVRPEPGAPALGAKFDLSFDLAEQAGPLGGAAGVTGTLEYNSAMFDPGTARRLVERYVRLLDAATRTPGARLGRLEILSGEEREGLLADGHGLRRELPVETVVELFEEQVRRTPDATALVCGEERLSFAALERRANCLARSLVKLGNGPGDVVAVLLQRSVETVVSLLGVLKSGAAYLPLDPDHPDERLATMLADAAPGLVLTDSSLAHRVPDAPLVRDVDAITDKHGDCHCGTAGALTDRERVRPLTASDIVYVIYTSGSTGRPKGVEVEHGSLVNLFLSHQEELFTPVSEDLGRKLRVAHTAGVAFDASWDPILWLVDGHELHVVEDAVRRDPAGLSDYLTRHRVDSVETTPSYARRLIAEGVLDHADALSVVALGGEAVDADLWDDLTRRPGVRAYNFYGPTETTVDAVIAGIRGEDGPTIGRPVGNIRVYVLDGGLQPAPVGALGELYIAGAGLARGYRSRPGMTGERFVADPFAAAGGRMYRTGDLVRWRADGTLEFVGRADDQVKLRGFRIEPGEIRATLVDHPGVAEAAVLVRRTAAGDARLVAYPVPLVHPGPTDAELRRHLAARLPEYMVPAVFVRLESLPLTVNGKVDGAALPDPAEHAPRSPGLPRHGARSGCARCSLRSWTYRGSACTTGSSSWAGTPCSPRASCDGPARPWARRSRCPCSSRTPQSPDSSRRRTGRPPGRGSGGSCRSGPPARAHRCSACTPPEGSPGPTRGWHGTSGPSTPCTDSRPPGSAPATGPSTPPTCGRSPRTTPRASARSSRRAPTTCSGGPSAATSRTRSPGTSGRPVTRWPPWPCWTRTRSASPPTRASTTTPRSSTRCSGPSATARTPTAWATPRRPGTPSPCSGATATPSESSPRTRSRPCSSASTGRSPCCAGASRPSSTETSSSSPRRSTASPESTSRGPGAPTSRAGSTTTT</sequence>
<dbReference type="GO" id="GO:0072330">
    <property type="term" value="P:monocarboxylic acid biosynthetic process"/>
    <property type="evidence" value="ECO:0007669"/>
    <property type="project" value="UniProtKB-ARBA"/>
</dbReference>
<dbReference type="GO" id="GO:0031177">
    <property type="term" value="F:phosphopantetheine binding"/>
    <property type="evidence" value="ECO:0007669"/>
    <property type="project" value="InterPro"/>
</dbReference>
<dbReference type="Gene3D" id="3.30.559.30">
    <property type="entry name" value="Nonribosomal peptide synthetase, condensation domain"/>
    <property type="match status" value="1"/>
</dbReference>
<keyword evidence="2" id="KW-0596">Phosphopantetheine</keyword>
<dbReference type="SMART" id="SM00823">
    <property type="entry name" value="PKS_PP"/>
    <property type="match status" value="1"/>
</dbReference>
<dbReference type="InterPro" id="IPR045851">
    <property type="entry name" value="AMP-bd_C_sf"/>
</dbReference>
<dbReference type="InterPro" id="IPR006162">
    <property type="entry name" value="Ppantetheine_attach_site"/>
</dbReference>
<feature type="compositionally biased region" description="Low complexity" evidence="4">
    <location>
        <begin position="1299"/>
        <end position="1341"/>
    </location>
</feature>
<feature type="region of interest" description="Disordered" evidence="4">
    <location>
        <begin position="1092"/>
        <end position="1112"/>
    </location>
</feature>
<evidence type="ECO:0000259" key="5">
    <source>
        <dbReference type="PROSITE" id="PS50075"/>
    </source>
</evidence>
<dbReference type="Gene3D" id="1.10.1200.10">
    <property type="entry name" value="ACP-like"/>
    <property type="match status" value="1"/>
</dbReference>
<feature type="domain" description="Carrier" evidence="5">
    <location>
        <begin position="37"/>
        <end position="112"/>
    </location>
</feature>
<dbReference type="InterPro" id="IPR020845">
    <property type="entry name" value="AMP-binding_CS"/>
</dbReference>